<proteinExistence type="predicted"/>
<evidence type="ECO:0000313" key="3">
    <source>
        <dbReference type="Proteomes" id="UP000887540"/>
    </source>
</evidence>
<protein>
    <submittedName>
        <fullName evidence="4">Uncharacterized protein</fullName>
    </submittedName>
</protein>
<organism evidence="3 4">
    <name type="scientific">Acrobeloides nanus</name>
    <dbReference type="NCBI Taxonomy" id="290746"/>
    <lineage>
        <taxon>Eukaryota</taxon>
        <taxon>Metazoa</taxon>
        <taxon>Ecdysozoa</taxon>
        <taxon>Nematoda</taxon>
        <taxon>Chromadorea</taxon>
        <taxon>Rhabditida</taxon>
        <taxon>Tylenchina</taxon>
        <taxon>Cephalobomorpha</taxon>
        <taxon>Cephaloboidea</taxon>
        <taxon>Cephalobidae</taxon>
        <taxon>Acrobeloides</taxon>
    </lineage>
</organism>
<feature type="compositionally biased region" description="Polar residues" evidence="1">
    <location>
        <begin position="169"/>
        <end position="197"/>
    </location>
</feature>
<keyword evidence="2" id="KW-0812">Transmembrane</keyword>
<dbReference type="Proteomes" id="UP000887540">
    <property type="component" value="Unplaced"/>
</dbReference>
<keyword evidence="2" id="KW-1133">Transmembrane helix</keyword>
<keyword evidence="2" id="KW-0472">Membrane</keyword>
<evidence type="ECO:0000313" key="4">
    <source>
        <dbReference type="WBParaSite" id="ACRNAN_scaffold3765.g16263.t1"/>
    </source>
</evidence>
<evidence type="ECO:0000256" key="2">
    <source>
        <dbReference type="SAM" id="Phobius"/>
    </source>
</evidence>
<feature type="transmembrane region" description="Helical" evidence="2">
    <location>
        <begin position="16"/>
        <end position="40"/>
    </location>
</feature>
<evidence type="ECO:0000256" key="1">
    <source>
        <dbReference type="SAM" id="MobiDB-lite"/>
    </source>
</evidence>
<reference evidence="4" key="1">
    <citation type="submission" date="2022-11" db="UniProtKB">
        <authorList>
            <consortium name="WormBaseParasite"/>
        </authorList>
    </citation>
    <scope>IDENTIFICATION</scope>
</reference>
<dbReference type="WBParaSite" id="ACRNAN_scaffold3765.g16263.t1">
    <property type="protein sequence ID" value="ACRNAN_scaffold3765.g16263.t1"/>
    <property type="gene ID" value="ACRNAN_scaffold3765.g16263"/>
</dbReference>
<keyword evidence="3" id="KW-1185">Reference proteome</keyword>
<sequence>MSLIDGIQEDSGLPTIVLGVLVVLLLLLASVIWVAFCMAIHRTAKRMAEYKRHRRRQHIISAAIGRAISQTSNSRIPSILNSSLPIYLTGPTQMAQISDPPPYEEAIRMDIATLNKPPRRSLSQPLTHDTVRVLLNSGRLRVAPERPLSSRVAPIQDELLSQGPPSYETAINSTESTNSSLIPTSTRENFSRRQSLY</sequence>
<feature type="region of interest" description="Disordered" evidence="1">
    <location>
        <begin position="153"/>
        <end position="197"/>
    </location>
</feature>
<dbReference type="AlphaFoldDB" id="A0A914DSS9"/>
<accession>A0A914DSS9</accession>
<name>A0A914DSS9_9BILA</name>